<dbReference type="Proteomes" id="UP000762676">
    <property type="component" value="Unassembled WGS sequence"/>
</dbReference>
<comment type="caution">
    <text evidence="2">The sequence shown here is derived from an EMBL/GenBank/DDBJ whole genome shotgun (WGS) entry which is preliminary data.</text>
</comment>
<dbReference type="SUPFAM" id="SSF52402">
    <property type="entry name" value="Adenine nucleotide alpha hydrolases-like"/>
    <property type="match status" value="1"/>
</dbReference>
<evidence type="ECO:0000313" key="3">
    <source>
        <dbReference type="Proteomes" id="UP000762676"/>
    </source>
</evidence>
<evidence type="ECO:0008006" key="4">
    <source>
        <dbReference type="Google" id="ProtNLM"/>
    </source>
</evidence>
<feature type="region of interest" description="Disordered" evidence="1">
    <location>
        <begin position="132"/>
        <end position="154"/>
    </location>
</feature>
<sequence length="258" mass="28916">MVDNNSIVSQDEPEKVVVVPVEWGQLSKDTFLWYVNTLYLNKHCVHVCYVPDFRRHLQPRMSPEEVMEVMIETSTESEQLKKLYESLIEEKKVNGKFVRVGGNNRWCAIVEYCKRVNAVLVVLGTQPNRCNGGHQEHQNSYSSDLQGLGQAGTSRCDKTDFDGTITKEESLLRMSAESSLREAAYKMFRASLKDQGPFAATVTHDVLDQCECPAVVYRAPEKESGEAQARRGSLVTGSFNAKKNATSNVNGKTATKEK</sequence>
<accession>A0AAV4H6D3</accession>
<dbReference type="InterPro" id="IPR014729">
    <property type="entry name" value="Rossmann-like_a/b/a_fold"/>
</dbReference>
<proteinExistence type="predicted"/>
<name>A0AAV4H6D3_9GAST</name>
<gene>
    <name evidence="2" type="ORF">ElyMa_002651300</name>
</gene>
<keyword evidence="3" id="KW-1185">Reference proteome</keyword>
<reference evidence="2 3" key="1">
    <citation type="journal article" date="2021" name="Elife">
        <title>Chloroplast acquisition without the gene transfer in kleptoplastic sea slugs, Plakobranchus ocellatus.</title>
        <authorList>
            <person name="Maeda T."/>
            <person name="Takahashi S."/>
            <person name="Yoshida T."/>
            <person name="Shimamura S."/>
            <person name="Takaki Y."/>
            <person name="Nagai Y."/>
            <person name="Toyoda A."/>
            <person name="Suzuki Y."/>
            <person name="Arimoto A."/>
            <person name="Ishii H."/>
            <person name="Satoh N."/>
            <person name="Nishiyama T."/>
            <person name="Hasebe M."/>
            <person name="Maruyama T."/>
            <person name="Minagawa J."/>
            <person name="Obokata J."/>
            <person name="Shigenobu S."/>
        </authorList>
    </citation>
    <scope>NUCLEOTIDE SEQUENCE [LARGE SCALE GENOMIC DNA]</scope>
</reference>
<evidence type="ECO:0000256" key="1">
    <source>
        <dbReference type="SAM" id="MobiDB-lite"/>
    </source>
</evidence>
<feature type="compositionally biased region" description="Polar residues" evidence="1">
    <location>
        <begin position="235"/>
        <end position="258"/>
    </location>
</feature>
<dbReference type="Gene3D" id="3.40.50.620">
    <property type="entry name" value="HUPs"/>
    <property type="match status" value="1"/>
</dbReference>
<evidence type="ECO:0000313" key="2">
    <source>
        <dbReference type="EMBL" id="GFR93777.1"/>
    </source>
</evidence>
<feature type="region of interest" description="Disordered" evidence="1">
    <location>
        <begin position="221"/>
        <end position="258"/>
    </location>
</feature>
<dbReference type="EMBL" id="BMAT01005477">
    <property type="protein sequence ID" value="GFR93777.1"/>
    <property type="molecule type" value="Genomic_DNA"/>
</dbReference>
<dbReference type="AlphaFoldDB" id="A0AAV4H6D3"/>
<organism evidence="2 3">
    <name type="scientific">Elysia marginata</name>
    <dbReference type="NCBI Taxonomy" id="1093978"/>
    <lineage>
        <taxon>Eukaryota</taxon>
        <taxon>Metazoa</taxon>
        <taxon>Spiralia</taxon>
        <taxon>Lophotrochozoa</taxon>
        <taxon>Mollusca</taxon>
        <taxon>Gastropoda</taxon>
        <taxon>Heterobranchia</taxon>
        <taxon>Euthyneura</taxon>
        <taxon>Panpulmonata</taxon>
        <taxon>Sacoglossa</taxon>
        <taxon>Placobranchoidea</taxon>
        <taxon>Plakobranchidae</taxon>
        <taxon>Elysia</taxon>
    </lineage>
</organism>
<protein>
    <recommendedName>
        <fullName evidence="4">UspA domain-containing protein</fullName>
    </recommendedName>
</protein>